<organism evidence="2">
    <name type="scientific">marine sediment metagenome</name>
    <dbReference type="NCBI Taxonomy" id="412755"/>
    <lineage>
        <taxon>unclassified sequences</taxon>
        <taxon>metagenomes</taxon>
        <taxon>ecological metagenomes</taxon>
    </lineage>
</organism>
<proteinExistence type="predicted"/>
<feature type="non-terminal residue" evidence="2">
    <location>
        <position position="147"/>
    </location>
</feature>
<reference evidence="2" key="1">
    <citation type="journal article" date="2014" name="Front. Microbiol.">
        <title>High frequency of phylogenetically diverse reductive dehalogenase-homologous genes in deep subseafloor sedimentary metagenomes.</title>
        <authorList>
            <person name="Kawai M."/>
            <person name="Futagami T."/>
            <person name="Toyoda A."/>
            <person name="Takaki Y."/>
            <person name="Nishi S."/>
            <person name="Hori S."/>
            <person name="Arai W."/>
            <person name="Tsubouchi T."/>
            <person name="Morono Y."/>
            <person name="Uchiyama I."/>
            <person name="Ito T."/>
            <person name="Fujiyama A."/>
            <person name="Inagaki F."/>
            <person name="Takami H."/>
        </authorList>
    </citation>
    <scope>NUCLEOTIDE SEQUENCE</scope>
    <source>
        <strain evidence="2">Expedition CK06-06</strain>
    </source>
</reference>
<keyword evidence="1" id="KW-1133">Transmembrane helix</keyword>
<keyword evidence="1" id="KW-0812">Transmembrane</keyword>
<evidence type="ECO:0000313" key="2">
    <source>
        <dbReference type="EMBL" id="GAF69823.1"/>
    </source>
</evidence>
<feature type="transmembrane region" description="Helical" evidence="1">
    <location>
        <begin position="7"/>
        <end position="27"/>
    </location>
</feature>
<accession>X0RM10</accession>
<gene>
    <name evidence="2" type="ORF">S01H1_04969</name>
</gene>
<name>X0RM10_9ZZZZ</name>
<dbReference type="EMBL" id="BARS01002595">
    <property type="protein sequence ID" value="GAF69823.1"/>
    <property type="molecule type" value="Genomic_DNA"/>
</dbReference>
<dbReference type="AlphaFoldDB" id="X0RM10"/>
<sequence length="147" mass="16598">MAASNKVAGAGVVGVVGTFLVCCFLAIQSVIPGCAPQKTANSTFMGSAVPDMTEAYEVPPESLGRRSQPNYWESTDEITDENYNKLTEMVREYPELSRKTTRALWADFKVSRKEYIDIWRDWREMAQQTGHHKRKLLGLLIRTDPEP</sequence>
<evidence type="ECO:0000256" key="1">
    <source>
        <dbReference type="SAM" id="Phobius"/>
    </source>
</evidence>
<comment type="caution">
    <text evidence="2">The sequence shown here is derived from an EMBL/GenBank/DDBJ whole genome shotgun (WGS) entry which is preliminary data.</text>
</comment>
<keyword evidence="1" id="KW-0472">Membrane</keyword>
<protein>
    <submittedName>
        <fullName evidence="2">Uncharacterized protein</fullName>
    </submittedName>
</protein>